<dbReference type="OrthoDB" id="9811176at2"/>
<proteinExistence type="predicted"/>
<dbReference type="InterPro" id="IPR027417">
    <property type="entry name" value="P-loop_NTPase"/>
</dbReference>
<protein>
    <submittedName>
        <fullName evidence="1">Cell division inhibitor SulA/protein ImuA</fullName>
    </submittedName>
</protein>
<evidence type="ECO:0000313" key="1">
    <source>
        <dbReference type="EMBL" id="SIS78845.1"/>
    </source>
</evidence>
<dbReference type="GO" id="GO:0051782">
    <property type="term" value="P:negative regulation of cell division"/>
    <property type="evidence" value="ECO:0007669"/>
    <property type="project" value="InterPro"/>
</dbReference>
<dbReference type="EMBL" id="FTOH01000004">
    <property type="protein sequence ID" value="SIS78845.1"/>
    <property type="molecule type" value="Genomic_DNA"/>
</dbReference>
<dbReference type="GO" id="GO:0051301">
    <property type="term" value="P:cell division"/>
    <property type="evidence" value="ECO:0007669"/>
    <property type="project" value="UniProtKB-KW"/>
</dbReference>
<gene>
    <name evidence="1" type="ORF">SAMN05421686_104299</name>
</gene>
<sequence>MPATQSHSSSGLSYPLDQALNKGLVWQAAQQPCSSASVISSGYQQLNRELPQGGWQAGQVCEIYPHRYGCGDMHILLPVLATLSHQQQWIMMVAPPAIPYAPALTMAGIDTRRLLMVHPKDRKEALWCVEEGLRSGHCSAVMGWLPESDPNSIRRIQLACEASKNFCWLWPDARHQNSASAAPLRLQVTRISAEQANLRFIKRRGRWPGNAFSLSLNSATRTG</sequence>
<reference evidence="2" key="1">
    <citation type="submission" date="2017-01" db="EMBL/GenBank/DDBJ databases">
        <authorList>
            <person name="Varghese N."/>
            <person name="Submissions S."/>
        </authorList>
    </citation>
    <scope>NUCLEOTIDE SEQUENCE [LARGE SCALE GENOMIC DNA]</scope>
    <source>
        <strain evidence="2">DSM 24913</strain>
    </source>
</reference>
<dbReference type="Pfam" id="PF03846">
    <property type="entry name" value="SulA"/>
    <property type="match status" value="1"/>
</dbReference>
<dbReference type="SUPFAM" id="SSF52540">
    <property type="entry name" value="P-loop containing nucleoside triphosphate hydrolases"/>
    <property type="match status" value="1"/>
</dbReference>
<dbReference type="InterPro" id="IPR017166">
    <property type="entry name" value="UCP037290"/>
</dbReference>
<dbReference type="PIRSF" id="PIRSF037290">
    <property type="entry name" value="UCP037290"/>
    <property type="match status" value="1"/>
</dbReference>
<name>A0A1N7LYC2_9GAMM</name>
<organism evidence="1 2">
    <name type="scientific">Thalassolituus maritimus</name>
    <dbReference type="NCBI Taxonomy" id="484498"/>
    <lineage>
        <taxon>Bacteria</taxon>
        <taxon>Pseudomonadati</taxon>
        <taxon>Pseudomonadota</taxon>
        <taxon>Gammaproteobacteria</taxon>
        <taxon>Oceanospirillales</taxon>
        <taxon>Oceanospirillaceae</taxon>
        <taxon>Thalassolituus</taxon>
    </lineage>
</organism>
<dbReference type="InterPro" id="IPR004596">
    <property type="entry name" value="Cell_div_suppressor_SulA"/>
</dbReference>
<dbReference type="STRING" id="484498.SAMN05421686_104299"/>
<dbReference type="NCBIfam" id="NF033429">
    <property type="entry name" value="ImuA_translesion"/>
    <property type="match status" value="1"/>
</dbReference>
<dbReference type="GO" id="GO:0009432">
    <property type="term" value="P:SOS response"/>
    <property type="evidence" value="ECO:0007669"/>
    <property type="project" value="InterPro"/>
</dbReference>
<dbReference type="AlphaFoldDB" id="A0A1N7LYC2"/>
<dbReference type="RefSeq" id="WP_076515137.1">
    <property type="nucleotide sequence ID" value="NZ_FTOH01000004.1"/>
</dbReference>
<evidence type="ECO:0000313" key="2">
    <source>
        <dbReference type="Proteomes" id="UP000185639"/>
    </source>
</evidence>
<dbReference type="Gene3D" id="3.40.50.300">
    <property type="entry name" value="P-loop containing nucleotide triphosphate hydrolases"/>
    <property type="match status" value="1"/>
</dbReference>
<accession>A0A1N7LYC2</accession>
<dbReference type="InterPro" id="IPR047610">
    <property type="entry name" value="ImuA_translesion"/>
</dbReference>
<keyword evidence="2" id="KW-1185">Reference proteome</keyword>
<keyword evidence="1" id="KW-0132">Cell division</keyword>
<dbReference type="Proteomes" id="UP000185639">
    <property type="component" value="Unassembled WGS sequence"/>
</dbReference>
<keyword evidence="1" id="KW-0131">Cell cycle</keyword>